<evidence type="ECO:0000313" key="3">
    <source>
        <dbReference type="EMBL" id="MFB8775598.1"/>
    </source>
</evidence>
<keyword evidence="4" id="KW-1185">Reference proteome</keyword>
<name>A0ABV5EFF8_9ACTN</name>
<dbReference type="PROSITE" id="PS51318">
    <property type="entry name" value="TAT"/>
    <property type="match status" value="1"/>
</dbReference>
<feature type="transmembrane region" description="Helical" evidence="2">
    <location>
        <begin position="30"/>
        <end position="47"/>
    </location>
</feature>
<keyword evidence="2" id="KW-0812">Transmembrane</keyword>
<dbReference type="RefSeq" id="WP_376734196.1">
    <property type="nucleotide sequence ID" value="NZ_JAYMRP010000022.1"/>
</dbReference>
<keyword evidence="2" id="KW-1133">Transmembrane helix</keyword>
<feature type="region of interest" description="Disordered" evidence="1">
    <location>
        <begin position="393"/>
        <end position="432"/>
    </location>
</feature>
<feature type="compositionally biased region" description="Polar residues" evidence="1">
    <location>
        <begin position="1"/>
        <end position="11"/>
    </location>
</feature>
<evidence type="ECO:0000256" key="1">
    <source>
        <dbReference type="SAM" id="MobiDB-lite"/>
    </source>
</evidence>
<feature type="compositionally biased region" description="Low complexity" evidence="1">
    <location>
        <begin position="398"/>
        <end position="416"/>
    </location>
</feature>
<sequence length="459" mass="49145">MTDTTNDTTNGHRPRTPATHRSRRWFMNKALLAGGVSAVAVMGGYAASTAGAEETATADATASATPSGPPAGGGFGQTIAYDDFVGVTTDGTVVDDLYAVHSTGVSTTPVVRAAQAFLDSLTGDQRSATLFDVDADQWLDWTNVDSNDREGVALRDLTEKQYALGMKLLKAALSARGLKQANGIRKINHFLGEYSGDTSKALNEDAYWFTVMGTPSATDPWGFQFEGHHLVVNYFVLGTQVVMTPTFMGSEPTKITYDGVDYDLFREETVAGLKFLRSLTSTQLAAALSDQAKGGSDLIAGAGQDNAVIPYKGVKGSDLTHRQQQLLLDLAEVYVGYQDTGHARVRMREIEKHLDDTHFLWIGEHEDDSAFYYRIHSPVVLIEYDAQSPLAYHEGEDGTSASATASAAPTGAPSGSPGTGGGPGPQGDPTQQHIHTVIRTPNGNDYGVDLLRLHLETDH</sequence>
<feature type="compositionally biased region" description="Basic residues" evidence="1">
    <location>
        <begin position="12"/>
        <end position="23"/>
    </location>
</feature>
<dbReference type="InterPro" id="IPR021889">
    <property type="entry name" value="DUF3500"/>
</dbReference>
<accession>A0ABV5EFF8</accession>
<organism evidence="3 4">
    <name type="scientific">Streptomyces broussonetiae</name>
    <dbReference type="NCBI Taxonomy" id="2686304"/>
    <lineage>
        <taxon>Bacteria</taxon>
        <taxon>Bacillati</taxon>
        <taxon>Actinomycetota</taxon>
        <taxon>Actinomycetes</taxon>
        <taxon>Kitasatosporales</taxon>
        <taxon>Streptomycetaceae</taxon>
        <taxon>Streptomyces</taxon>
    </lineage>
</organism>
<feature type="region of interest" description="Disordered" evidence="1">
    <location>
        <begin position="1"/>
        <end position="23"/>
    </location>
</feature>
<dbReference type="Proteomes" id="UP001585080">
    <property type="component" value="Unassembled WGS sequence"/>
</dbReference>
<gene>
    <name evidence="3" type="ORF">VSS16_23130</name>
</gene>
<dbReference type="Pfam" id="PF12006">
    <property type="entry name" value="DUF3500"/>
    <property type="match status" value="1"/>
</dbReference>
<keyword evidence="2" id="KW-0472">Membrane</keyword>
<proteinExistence type="predicted"/>
<dbReference type="PANTHER" id="PTHR37489:SF1">
    <property type="entry name" value="DUF3500 DOMAIN-CONTAINING PROTEIN"/>
    <property type="match status" value="1"/>
</dbReference>
<reference evidence="3 4" key="1">
    <citation type="submission" date="2024-01" db="EMBL/GenBank/DDBJ databases">
        <title>Genome mining of biosynthetic gene clusters to explore secondary metabolites of Streptomyces sp.</title>
        <authorList>
            <person name="Baig A."/>
            <person name="Ajitkumar Shintre N."/>
            <person name="Kumar H."/>
            <person name="Anbarasu A."/>
            <person name="Ramaiah S."/>
        </authorList>
    </citation>
    <scope>NUCLEOTIDE SEQUENCE [LARGE SCALE GENOMIC DNA]</scope>
    <source>
        <strain evidence="3 4">A57</strain>
    </source>
</reference>
<dbReference type="InterPro" id="IPR006311">
    <property type="entry name" value="TAT_signal"/>
</dbReference>
<dbReference type="EMBL" id="JAYMRP010000022">
    <property type="protein sequence ID" value="MFB8775598.1"/>
    <property type="molecule type" value="Genomic_DNA"/>
</dbReference>
<evidence type="ECO:0000313" key="4">
    <source>
        <dbReference type="Proteomes" id="UP001585080"/>
    </source>
</evidence>
<dbReference type="PANTHER" id="PTHR37489">
    <property type="entry name" value="DUF3500 DOMAIN-CONTAINING PROTEIN"/>
    <property type="match status" value="1"/>
</dbReference>
<evidence type="ECO:0000256" key="2">
    <source>
        <dbReference type="SAM" id="Phobius"/>
    </source>
</evidence>
<protein>
    <submittedName>
        <fullName evidence="3">DUF3500 domain-containing protein</fullName>
    </submittedName>
</protein>
<comment type="caution">
    <text evidence="3">The sequence shown here is derived from an EMBL/GenBank/DDBJ whole genome shotgun (WGS) entry which is preliminary data.</text>
</comment>